<evidence type="ECO:0000313" key="3">
    <source>
        <dbReference type="Proteomes" id="UP001501047"/>
    </source>
</evidence>
<dbReference type="InterPro" id="IPR000182">
    <property type="entry name" value="GNAT_dom"/>
</dbReference>
<dbReference type="InterPro" id="IPR016181">
    <property type="entry name" value="Acyl_CoA_acyltransferase"/>
</dbReference>
<accession>A0ABP3W2R9</accession>
<dbReference type="Pfam" id="PF13302">
    <property type="entry name" value="Acetyltransf_3"/>
    <property type="match status" value="1"/>
</dbReference>
<dbReference type="Proteomes" id="UP001501047">
    <property type="component" value="Unassembled WGS sequence"/>
</dbReference>
<comment type="caution">
    <text evidence="2">The sequence shown here is derived from an EMBL/GenBank/DDBJ whole genome shotgun (WGS) entry which is preliminary data.</text>
</comment>
<sequence>MTEEDYEDICDILQDTETMYAYEHGFSDDEVEEWLNKQFYRYKQFGFGLWAVIDKETQCFVGQAGITIQCVEGKEELEIGYLLKKKYWHRGYATEAAIACRDYAFNYLDRDRAISIIRDNNYSSQQVAKRVGMTKEGEFVKQ</sequence>
<dbReference type="SUPFAM" id="SSF55729">
    <property type="entry name" value="Acyl-CoA N-acyltransferases (Nat)"/>
    <property type="match status" value="1"/>
</dbReference>
<gene>
    <name evidence="2" type="ORF">GCM10008908_25480</name>
</gene>
<name>A0ABP3W2R9_CLOSU</name>
<keyword evidence="3" id="KW-1185">Reference proteome</keyword>
<evidence type="ECO:0000313" key="2">
    <source>
        <dbReference type="EMBL" id="GAA0774873.1"/>
    </source>
</evidence>
<protein>
    <submittedName>
        <fullName evidence="2">GNAT family N-acetyltransferase</fullName>
    </submittedName>
</protein>
<evidence type="ECO:0000259" key="1">
    <source>
        <dbReference type="PROSITE" id="PS51186"/>
    </source>
</evidence>
<feature type="domain" description="N-acetyltransferase" evidence="1">
    <location>
        <begin position="1"/>
        <end position="142"/>
    </location>
</feature>
<dbReference type="InterPro" id="IPR051531">
    <property type="entry name" value="N-acetyltransferase"/>
</dbReference>
<dbReference type="Gene3D" id="3.40.630.30">
    <property type="match status" value="1"/>
</dbReference>
<reference evidence="3" key="1">
    <citation type="journal article" date="2019" name="Int. J. Syst. Evol. Microbiol.">
        <title>The Global Catalogue of Microorganisms (GCM) 10K type strain sequencing project: providing services to taxonomists for standard genome sequencing and annotation.</title>
        <authorList>
            <consortium name="The Broad Institute Genomics Platform"/>
            <consortium name="The Broad Institute Genome Sequencing Center for Infectious Disease"/>
            <person name="Wu L."/>
            <person name="Ma J."/>
        </authorList>
    </citation>
    <scope>NUCLEOTIDE SEQUENCE [LARGE SCALE GENOMIC DNA]</scope>
    <source>
        <strain evidence="3">JCM 1417</strain>
    </source>
</reference>
<organism evidence="2 3">
    <name type="scientific">Clostridium subterminale</name>
    <dbReference type="NCBI Taxonomy" id="1550"/>
    <lineage>
        <taxon>Bacteria</taxon>
        <taxon>Bacillati</taxon>
        <taxon>Bacillota</taxon>
        <taxon>Clostridia</taxon>
        <taxon>Eubacteriales</taxon>
        <taxon>Clostridiaceae</taxon>
        <taxon>Clostridium</taxon>
    </lineage>
</organism>
<dbReference type="PROSITE" id="PS51186">
    <property type="entry name" value="GNAT"/>
    <property type="match status" value="1"/>
</dbReference>
<proteinExistence type="predicted"/>
<dbReference type="PANTHER" id="PTHR43792:SF1">
    <property type="entry name" value="N-ACETYLTRANSFERASE DOMAIN-CONTAINING PROTEIN"/>
    <property type="match status" value="1"/>
</dbReference>
<dbReference type="EMBL" id="BAAACI010000006">
    <property type="protein sequence ID" value="GAA0774873.1"/>
    <property type="molecule type" value="Genomic_DNA"/>
</dbReference>
<dbReference type="PANTHER" id="PTHR43792">
    <property type="entry name" value="GNAT FAMILY, PUTATIVE (AFU_ORTHOLOGUE AFUA_3G00765)-RELATED-RELATED"/>
    <property type="match status" value="1"/>
</dbReference>